<dbReference type="RefSeq" id="WP_149568975.1">
    <property type="nucleotide sequence ID" value="NZ_CP035807.1"/>
</dbReference>
<proteinExistence type="predicted"/>
<dbReference type="EMBL" id="CP035807">
    <property type="protein sequence ID" value="QEN05741.1"/>
    <property type="molecule type" value="Genomic_DNA"/>
</dbReference>
<evidence type="ECO:0000313" key="3">
    <source>
        <dbReference type="Proteomes" id="UP000323824"/>
    </source>
</evidence>
<protein>
    <submittedName>
        <fullName evidence="2">Uncharacterized protein</fullName>
    </submittedName>
</protein>
<accession>A0A5C1QDS9</accession>
<reference evidence="2 3" key="1">
    <citation type="submission" date="2019-02" db="EMBL/GenBank/DDBJ databases">
        <authorList>
            <person name="Fomenkov A."/>
            <person name="Dubinina G."/>
            <person name="Grabovich M."/>
            <person name="Vincze T."/>
            <person name="Roberts R.J."/>
        </authorList>
    </citation>
    <scope>NUCLEOTIDE SEQUENCE [LARGE SCALE GENOMIC DNA]</scope>
    <source>
        <strain evidence="2 3">P</strain>
    </source>
</reference>
<keyword evidence="1" id="KW-0732">Signal</keyword>
<evidence type="ECO:0000256" key="1">
    <source>
        <dbReference type="SAM" id="SignalP"/>
    </source>
</evidence>
<feature type="signal peptide" evidence="1">
    <location>
        <begin position="1"/>
        <end position="19"/>
    </location>
</feature>
<dbReference type="KEGG" id="sper:EW093_13850"/>
<gene>
    <name evidence="2" type="ORF">EW093_13850</name>
</gene>
<organism evidence="2 3">
    <name type="scientific">Thiospirochaeta perfilievii</name>
    <dbReference type="NCBI Taxonomy" id="252967"/>
    <lineage>
        <taxon>Bacteria</taxon>
        <taxon>Pseudomonadati</taxon>
        <taxon>Spirochaetota</taxon>
        <taxon>Spirochaetia</taxon>
        <taxon>Spirochaetales</taxon>
        <taxon>Spirochaetaceae</taxon>
        <taxon>Thiospirochaeta</taxon>
    </lineage>
</organism>
<dbReference type="OrthoDB" id="368149at2"/>
<reference evidence="2 3" key="2">
    <citation type="submission" date="2019-09" db="EMBL/GenBank/DDBJ databases">
        <title>Complete Genome Sequence and Methylome Analysis of free living Spirochaetas.</title>
        <authorList>
            <person name="Leshcheva N."/>
            <person name="Mikheeva N."/>
        </authorList>
    </citation>
    <scope>NUCLEOTIDE SEQUENCE [LARGE SCALE GENOMIC DNA]</scope>
    <source>
        <strain evidence="2 3">P</strain>
    </source>
</reference>
<sequence length="338" mass="39429">MKFLNICLLFFVLLNTAYTDETEDWRLVDKKIVYSSDNSNYINLSANSQWVKIGSMNEPFVEDFPPPAEGYVRKWRIFSKYSDSDPSIKTSFQIKFMTSTFKRPTFTFTRPLGFNGDLEGFSDWFQFEDGSKSRIYDGDAAIYARIISPPTTINKGKIYRIELQAWDKLSEEAKIKSASGRALPSVDISNKLKSDNAIKTVEQANDFALQVMATIFNKDEKEFTELISDKCYSLEYGTVYYKDNFPLYENLKEITKDTYITMASYKDNYKPQLISYDEYIELFPHWIDKNREWRPSKNDFLFLGNMMKKSGERVLKTQMAVFMIGFDNGKWQIKAIPE</sequence>
<keyword evidence="3" id="KW-1185">Reference proteome</keyword>
<dbReference type="Proteomes" id="UP000323824">
    <property type="component" value="Chromosome"/>
</dbReference>
<feature type="chain" id="PRO_5022784128" evidence="1">
    <location>
        <begin position="20"/>
        <end position="338"/>
    </location>
</feature>
<name>A0A5C1QDS9_9SPIO</name>
<dbReference type="AlphaFoldDB" id="A0A5C1QDS9"/>
<evidence type="ECO:0000313" key="2">
    <source>
        <dbReference type="EMBL" id="QEN05741.1"/>
    </source>
</evidence>